<proteinExistence type="predicted"/>
<evidence type="ECO:0000313" key="3">
    <source>
        <dbReference type="Proteomes" id="UP000759131"/>
    </source>
</evidence>
<sequence length="104" mass="11396">HNSGDNVRQREQQHSRRQVVTTSCEGVSDPVIEEHFRRSLGKEYQQLFASSATGADGSAGADSANNNSITYSVDDHFAKALGDTWIRLQKTETSQQNNAQSIAS</sequence>
<evidence type="ECO:0000256" key="1">
    <source>
        <dbReference type="SAM" id="MobiDB-lite"/>
    </source>
</evidence>
<name>A0A7R9L6P4_9ACAR</name>
<dbReference type="Pfam" id="PF15245">
    <property type="entry name" value="VGLL4"/>
    <property type="match status" value="1"/>
</dbReference>
<dbReference type="OrthoDB" id="10040691at2759"/>
<evidence type="ECO:0008006" key="4">
    <source>
        <dbReference type="Google" id="ProtNLM"/>
    </source>
</evidence>
<accession>A0A7R9L6P4</accession>
<keyword evidence="3" id="KW-1185">Reference proteome</keyword>
<dbReference type="Proteomes" id="UP000759131">
    <property type="component" value="Unassembled WGS sequence"/>
</dbReference>
<dbReference type="AlphaFoldDB" id="A0A7R9L6P4"/>
<gene>
    <name evidence="2" type="ORF">OSB1V03_LOCUS15461</name>
</gene>
<dbReference type="InterPro" id="IPR006627">
    <property type="entry name" value="TDU_repeat"/>
</dbReference>
<dbReference type="InterPro" id="IPR028184">
    <property type="entry name" value="VGLL4"/>
</dbReference>
<feature type="non-terminal residue" evidence="2">
    <location>
        <position position="1"/>
    </location>
</feature>
<dbReference type="GO" id="GO:0045892">
    <property type="term" value="P:negative regulation of DNA-templated transcription"/>
    <property type="evidence" value="ECO:0007669"/>
    <property type="project" value="TreeGrafter"/>
</dbReference>
<evidence type="ECO:0000313" key="2">
    <source>
        <dbReference type="EMBL" id="CAD7635069.1"/>
    </source>
</evidence>
<dbReference type="SMART" id="SM00711">
    <property type="entry name" value="TDU"/>
    <property type="match status" value="2"/>
</dbReference>
<dbReference type="EMBL" id="CAJPIZ010015967">
    <property type="protein sequence ID" value="CAG2115499.1"/>
    <property type="molecule type" value="Genomic_DNA"/>
</dbReference>
<reference evidence="2" key="1">
    <citation type="submission" date="2020-11" db="EMBL/GenBank/DDBJ databases">
        <authorList>
            <person name="Tran Van P."/>
        </authorList>
    </citation>
    <scope>NUCLEOTIDE SEQUENCE</scope>
</reference>
<organism evidence="2">
    <name type="scientific">Medioppia subpectinata</name>
    <dbReference type="NCBI Taxonomy" id="1979941"/>
    <lineage>
        <taxon>Eukaryota</taxon>
        <taxon>Metazoa</taxon>
        <taxon>Ecdysozoa</taxon>
        <taxon>Arthropoda</taxon>
        <taxon>Chelicerata</taxon>
        <taxon>Arachnida</taxon>
        <taxon>Acari</taxon>
        <taxon>Acariformes</taxon>
        <taxon>Sarcoptiformes</taxon>
        <taxon>Oribatida</taxon>
        <taxon>Brachypylina</taxon>
        <taxon>Oppioidea</taxon>
        <taxon>Oppiidae</taxon>
        <taxon>Medioppia</taxon>
    </lineage>
</organism>
<dbReference type="PANTHER" id="PTHR17604:SF7">
    <property type="entry name" value="TONDU-DOMAIN-CONTAINING GROWTH INHIBITOR, ISOFORM A"/>
    <property type="match status" value="1"/>
</dbReference>
<dbReference type="EMBL" id="OC870542">
    <property type="protein sequence ID" value="CAD7635069.1"/>
    <property type="molecule type" value="Genomic_DNA"/>
</dbReference>
<feature type="region of interest" description="Disordered" evidence="1">
    <location>
        <begin position="1"/>
        <end position="23"/>
    </location>
</feature>
<protein>
    <recommendedName>
        <fullName evidence="4">Transcription cofactor vestigial-like protein 4</fullName>
    </recommendedName>
</protein>
<dbReference type="PANTHER" id="PTHR17604">
    <property type="entry name" value="TRANSCRIPTION COFACTOR VESTIGIAL-LIKE PROTEIN 4"/>
    <property type="match status" value="1"/>
</dbReference>
<dbReference type="GO" id="GO:0001223">
    <property type="term" value="F:transcription coactivator binding"/>
    <property type="evidence" value="ECO:0007669"/>
    <property type="project" value="TreeGrafter"/>
</dbReference>